<reference evidence="2 3" key="1">
    <citation type="submission" date="2019-01" db="EMBL/GenBank/DDBJ databases">
        <title>Lacunisphaera sp. strain TWA-58.</title>
        <authorList>
            <person name="Chen W.-M."/>
        </authorList>
    </citation>
    <scope>NUCLEOTIDE SEQUENCE [LARGE SCALE GENOMIC DNA]</scope>
    <source>
        <strain evidence="2 3">TWA-58</strain>
    </source>
</reference>
<protein>
    <submittedName>
        <fullName evidence="2">Uncharacterized protein</fullName>
    </submittedName>
</protein>
<evidence type="ECO:0000256" key="1">
    <source>
        <dbReference type="SAM" id="Phobius"/>
    </source>
</evidence>
<dbReference type="Proteomes" id="UP000290218">
    <property type="component" value="Unassembled WGS sequence"/>
</dbReference>
<keyword evidence="1" id="KW-0472">Membrane</keyword>
<feature type="transmembrane region" description="Helical" evidence="1">
    <location>
        <begin position="51"/>
        <end position="74"/>
    </location>
</feature>
<keyword evidence="1" id="KW-0812">Transmembrane</keyword>
<evidence type="ECO:0000313" key="3">
    <source>
        <dbReference type="Proteomes" id="UP000290218"/>
    </source>
</evidence>
<dbReference type="RefSeq" id="WP_129046029.1">
    <property type="nucleotide sequence ID" value="NZ_SDHX01000001.1"/>
</dbReference>
<sequence length="147" mass="16498">MIPDHEGSLVSQVRAQATPAACRRFGFTLLLGLPLAGLVWLCVLRFTTGRWVWPVFAGFVLAALLLGVSALLAAGWARRLYIGWHTVTRAIEALLTWFVLAVLFWLVISPVGLVRRRKASAFKSVPGKSYWQDVPPVKDPSRYYRQF</sequence>
<accession>A0A4Q1C6Z2</accession>
<gene>
    <name evidence="2" type="ORF">ESB00_01855</name>
</gene>
<organism evidence="2 3">
    <name type="scientific">Oleiharenicola lentus</name>
    <dbReference type="NCBI Taxonomy" id="2508720"/>
    <lineage>
        <taxon>Bacteria</taxon>
        <taxon>Pseudomonadati</taxon>
        <taxon>Verrucomicrobiota</taxon>
        <taxon>Opitutia</taxon>
        <taxon>Opitutales</taxon>
        <taxon>Opitutaceae</taxon>
        <taxon>Oleiharenicola</taxon>
    </lineage>
</organism>
<dbReference type="EMBL" id="SDHX01000001">
    <property type="protein sequence ID" value="RXK54665.1"/>
    <property type="molecule type" value="Genomic_DNA"/>
</dbReference>
<feature type="transmembrane region" description="Helical" evidence="1">
    <location>
        <begin position="25"/>
        <end position="44"/>
    </location>
</feature>
<keyword evidence="1" id="KW-1133">Transmembrane helix</keyword>
<feature type="transmembrane region" description="Helical" evidence="1">
    <location>
        <begin position="94"/>
        <end position="114"/>
    </location>
</feature>
<comment type="caution">
    <text evidence="2">The sequence shown here is derived from an EMBL/GenBank/DDBJ whole genome shotgun (WGS) entry which is preliminary data.</text>
</comment>
<dbReference type="AlphaFoldDB" id="A0A4Q1C6Z2"/>
<keyword evidence="3" id="KW-1185">Reference proteome</keyword>
<name>A0A4Q1C6Z2_9BACT</name>
<evidence type="ECO:0000313" key="2">
    <source>
        <dbReference type="EMBL" id="RXK54665.1"/>
    </source>
</evidence>
<proteinExistence type="predicted"/>